<reference evidence="1 2" key="1">
    <citation type="submission" date="2019-08" db="EMBL/GenBank/DDBJ databases">
        <title>Bradyrhizobium hipponensis sp. nov., a rhizobium isolated from a Lupinus angustifolius root nodule in Tunisia.</title>
        <authorList>
            <person name="Off K."/>
            <person name="Rejili M."/>
            <person name="Mars M."/>
            <person name="Brachmann A."/>
            <person name="Marin M."/>
        </authorList>
    </citation>
    <scope>NUCLEOTIDE SEQUENCE [LARGE SCALE GENOMIC DNA]</scope>
    <source>
        <strain evidence="1 2">CTAW11</strain>
    </source>
</reference>
<comment type="caution">
    <text evidence="1">The sequence shown here is derived from an EMBL/GenBank/DDBJ whole genome shotgun (WGS) entry which is preliminary data.</text>
</comment>
<gene>
    <name evidence="1" type="ORF">FXB38_39940</name>
</gene>
<evidence type="ECO:0000313" key="1">
    <source>
        <dbReference type="EMBL" id="TYL71484.1"/>
    </source>
</evidence>
<dbReference type="AlphaFoldDB" id="A0A5S4WB43"/>
<accession>A0A5S4WB43</accession>
<proteinExistence type="predicted"/>
<evidence type="ECO:0000313" key="2">
    <source>
        <dbReference type="Proteomes" id="UP000324853"/>
    </source>
</evidence>
<dbReference type="EMBL" id="VSSR01000106">
    <property type="protein sequence ID" value="TYL71484.1"/>
    <property type="molecule type" value="Genomic_DNA"/>
</dbReference>
<sequence>MVQVHYDEGIAIHIGPEPCAGIREDICEASVGEHTGQPLSRERMFSRAPTLSTERKATRTGAQSQASVWPGVVADPGMYGSSLYGNREISGSAMTSLEAYGPQREGEEP</sequence>
<protein>
    <submittedName>
        <fullName evidence="1">Uncharacterized protein</fullName>
    </submittedName>
</protein>
<name>A0A5S4WB43_9BRAD</name>
<dbReference type="OrthoDB" id="8235061at2"/>
<keyword evidence="2" id="KW-1185">Reference proteome</keyword>
<dbReference type="Proteomes" id="UP000324853">
    <property type="component" value="Unassembled WGS sequence"/>
</dbReference>
<organism evidence="1 2">
    <name type="scientific">Bradyrhizobium cytisi</name>
    <dbReference type="NCBI Taxonomy" id="515489"/>
    <lineage>
        <taxon>Bacteria</taxon>
        <taxon>Pseudomonadati</taxon>
        <taxon>Pseudomonadota</taxon>
        <taxon>Alphaproteobacteria</taxon>
        <taxon>Hyphomicrobiales</taxon>
        <taxon>Nitrobacteraceae</taxon>
        <taxon>Bradyrhizobium</taxon>
    </lineage>
</organism>